<feature type="region of interest" description="Disordered" evidence="3">
    <location>
        <begin position="1"/>
        <end position="45"/>
    </location>
</feature>
<name>A0A5B0QXF6_PUCGR</name>
<feature type="compositionally biased region" description="Polar residues" evidence="3">
    <location>
        <begin position="192"/>
        <end position="209"/>
    </location>
</feature>
<feature type="compositionally biased region" description="Polar residues" evidence="3">
    <location>
        <begin position="1"/>
        <end position="11"/>
    </location>
</feature>
<evidence type="ECO:0000256" key="2">
    <source>
        <dbReference type="ARBA" id="ARBA00022840"/>
    </source>
</evidence>
<reference evidence="4 5" key="1">
    <citation type="submission" date="2019-05" db="EMBL/GenBank/DDBJ databases">
        <title>Emergence of the Ug99 lineage of the wheat stem rust pathogen through somatic hybridization.</title>
        <authorList>
            <person name="Li F."/>
            <person name="Upadhyaya N.M."/>
            <person name="Sperschneider J."/>
            <person name="Matny O."/>
            <person name="Nguyen-Phuc H."/>
            <person name="Mago R."/>
            <person name="Raley C."/>
            <person name="Miller M.E."/>
            <person name="Silverstein K.A.T."/>
            <person name="Henningsen E."/>
            <person name="Hirsch C.D."/>
            <person name="Visser B."/>
            <person name="Pretorius Z.A."/>
            <person name="Steffenson B.J."/>
            <person name="Schwessinger B."/>
            <person name="Dodds P.N."/>
            <person name="Figueroa M."/>
        </authorList>
    </citation>
    <scope>NUCLEOTIDE SEQUENCE [LARGE SCALE GENOMIC DNA]</scope>
    <source>
        <strain evidence="4">21-0</strain>
    </source>
</reference>
<dbReference type="GO" id="GO:0030687">
    <property type="term" value="C:preribosome, large subunit precursor"/>
    <property type="evidence" value="ECO:0007669"/>
    <property type="project" value="TreeGrafter"/>
</dbReference>
<dbReference type="GO" id="GO:0005524">
    <property type="term" value="F:ATP binding"/>
    <property type="evidence" value="ECO:0007669"/>
    <property type="project" value="UniProtKB-KW"/>
</dbReference>
<feature type="region of interest" description="Disordered" evidence="3">
    <location>
        <begin position="59"/>
        <end position="106"/>
    </location>
</feature>
<keyword evidence="1" id="KW-0547">Nucleotide-binding</keyword>
<keyword evidence="5" id="KW-1185">Reference proteome</keyword>
<evidence type="ECO:0000256" key="1">
    <source>
        <dbReference type="ARBA" id="ARBA00022741"/>
    </source>
</evidence>
<dbReference type="PANTHER" id="PTHR48103:SF2">
    <property type="entry name" value="MIDASIN"/>
    <property type="match status" value="1"/>
</dbReference>
<evidence type="ECO:0008006" key="6">
    <source>
        <dbReference type="Google" id="ProtNLM"/>
    </source>
</evidence>
<feature type="compositionally biased region" description="Acidic residues" evidence="3">
    <location>
        <begin position="182"/>
        <end position="191"/>
    </location>
</feature>
<dbReference type="AlphaFoldDB" id="A0A5B0QXF6"/>
<sequence>MQVTQPQSTEQFGDGSDGQAGIQQQGPYRTARQQQGESQLGRIHCRDLGNAMEDWKHRLQQIIDASPEEGRDSGEERFDDDAEVEYLQTDDDDLAHQQAPGPATEEQACQGLVNMQIDDCEPQADILRPPVTDSTPYLVEPLQAPETGNQIDPAEAAILGSKSESQAAEDGQIRDSRIENGSPEDQEEDDPVQSTNLNSENGPLHDPSTSSALWREYQQLTQRSASHLTEQLRLILEPTTATCLQGDYRTGKRLNMRKLVPYIASDYTKDRIWLRRTKPAQRDYKILLAVDDSKSMADSRCADLAFQTLALVTSALAKLEVGQVAIAKFGRSFDILQPFEGSSGKLNNSASPIEGFTFSQQQTNVRLAVAQAIKASRGS</sequence>
<dbReference type="GO" id="GO:0005634">
    <property type="term" value="C:nucleus"/>
    <property type="evidence" value="ECO:0007669"/>
    <property type="project" value="TreeGrafter"/>
</dbReference>
<dbReference type="EMBL" id="VSWC01000002">
    <property type="protein sequence ID" value="KAA1117840.1"/>
    <property type="molecule type" value="Genomic_DNA"/>
</dbReference>
<dbReference type="PANTHER" id="PTHR48103">
    <property type="entry name" value="MIDASIN-RELATED"/>
    <property type="match status" value="1"/>
</dbReference>
<dbReference type="Proteomes" id="UP000324748">
    <property type="component" value="Unassembled WGS sequence"/>
</dbReference>
<keyword evidence="2" id="KW-0067">ATP-binding</keyword>
<accession>A0A5B0QXF6</accession>
<feature type="compositionally biased region" description="Polar residues" evidence="3">
    <location>
        <begin position="21"/>
        <end position="38"/>
    </location>
</feature>
<gene>
    <name evidence="4" type="ORF">PGT21_025186</name>
</gene>
<dbReference type="OrthoDB" id="5186at2759"/>
<dbReference type="GO" id="GO:0000027">
    <property type="term" value="P:ribosomal large subunit assembly"/>
    <property type="evidence" value="ECO:0007669"/>
    <property type="project" value="TreeGrafter"/>
</dbReference>
<organism evidence="4 5">
    <name type="scientific">Puccinia graminis f. sp. tritici</name>
    <dbReference type="NCBI Taxonomy" id="56615"/>
    <lineage>
        <taxon>Eukaryota</taxon>
        <taxon>Fungi</taxon>
        <taxon>Dikarya</taxon>
        <taxon>Basidiomycota</taxon>
        <taxon>Pucciniomycotina</taxon>
        <taxon>Pucciniomycetes</taxon>
        <taxon>Pucciniales</taxon>
        <taxon>Pucciniaceae</taxon>
        <taxon>Puccinia</taxon>
    </lineage>
</organism>
<dbReference type="GO" id="GO:0000055">
    <property type="term" value="P:ribosomal large subunit export from nucleus"/>
    <property type="evidence" value="ECO:0007669"/>
    <property type="project" value="TreeGrafter"/>
</dbReference>
<evidence type="ECO:0000313" key="5">
    <source>
        <dbReference type="Proteomes" id="UP000324748"/>
    </source>
</evidence>
<evidence type="ECO:0000313" key="4">
    <source>
        <dbReference type="EMBL" id="KAA1117840.1"/>
    </source>
</evidence>
<proteinExistence type="predicted"/>
<evidence type="ECO:0000256" key="3">
    <source>
        <dbReference type="SAM" id="MobiDB-lite"/>
    </source>
</evidence>
<feature type="compositionally biased region" description="Acidic residues" evidence="3">
    <location>
        <begin position="77"/>
        <end position="93"/>
    </location>
</feature>
<comment type="caution">
    <text evidence="4">The sequence shown here is derived from an EMBL/GenBank/DDBJ whole genome shotgun (WGS) entry which is preliminary data.</text>
</comment>
<feature type="region of interest" description="Disordered" evidence="3">
    <location>
        <begin position="162"/>
        <end position="209"/>
    </location>
</feature>
<protein>
    <recommendedName>
        <fullName evidence="6">VWFA domain-containing protein</fullName>
    </recommendedName>
</protein>